<sequence>MAGSPDPIKAAIAAAGQGAISDTGGPHREGYPSSAGKPVVKLAARLAGLIMVVGAALWLSVSTGVKRIDSGLFLRPVALHMMAGEPYDAALIEAMDADMSVVLSDPVCDYQALQDLAVVRAALAETAFQGDDADLADRRLTATEQAAKASLACSPGSPRAWTILAWIEHIRHEDTPLLRTYLRKSFQTGAYEGWPLIRRMEILLSLYPKLDPAELADLKQSVNWLAVKQWGEFVGELYLAAKPEARIVIRDVLAQAPERAQKRAADVIRNGGEDIDLPAVEPLGSRPWK</sequence>
<dbReference type="EMBL" id="BSDO01000002">
    <property type="protein sequence ID" value="GLI22467.1"/>
    <property type="molecule type" value="Genomic_DNA"/>
</dbReference>
<gene>
    <name evidence="1" type="ORF">XFLAVUS301_21410</name>
</gene>
<organism evidence="1 2">
    <name type="scientific">Xanthobacter flavus</name>
    <dbReference type="NCBI Taxonomy" id="281"/>
    <lineage>
        <taxon>Bacteria</taxon>
        <taxon>Pseudomonadati</taxon>
        <taxon>Pseudomonadota</taxon>
        <taxon>Alphaproteobacteria</taxon>
        <taxon>Hyphomicrobiales</taxon>
        <taxon>Xanthobacteraceae</taxon>
        <taxon>Xanthobacter</taxon>
    </lineage>
</organism>
<accession>A0A9W6CMC9</accession>
<reference evidence="1" key="1">
    <citation type="submission" date="2022-12" db="EMBL/GenBank/DDBJ databases">
        <title>Reference genome sequencing for broad-spectrum identification of bacterial and archaeal isolates by mass spectrometry.</title>
        <authorList>
            <person name="Sekiguchi Y."/>
            <person name="Tourlousse D.M."/>
        </authorList>
    </citation>
    <scope>NUCLEOTIDE SEQUENCE</scope>
    <source>
        <strain evidence="1">301</strain>
    </source>
</reference>
<name>A0A9W6CMC9_XANFL</name>
<protein>
    <submittedName>
        <fullName evidence="1">Uncharacterized protein</fullName>
    </submittedName>
</protein>
<proteinExistence type="predicted"/>
<evidence type="ECO:0000313" key="1">
    <source>
        <dbReference type="EMBL" id="GLI22467.1"/>
    </source>
</evidence>
<evidence type="ECO:0000313" key="2">
    <source>
        <dbReference type="Proteomes" id="UP001144397"/>
    </source>
</evidence>
<dbReference type="Proteomes" id="UP001144397">
    <property type="component" value="Unassembled WGS sequence"/>
</dbReference>
<dbReference type="AlphaFoldDB" id="A0A9W6CMC9"/>
<comment type="caution">
    <text evidence="1">The sequence shown here is derived from an EMBL/GenBank/DDBJ whole genome shotgun (WGS) entry which is preliminary data.</text>
</comment>